<protein>
    <submittedName>
        <fullName evidence="3">Thymidylate synthase</fullName>
    </submittedName>
</protein>
<dbReference type="PROSITE" id="PS00910">
    <property type="entry name" value="UPF0029"/>
    <property type="match status" value="1"/>
</dbReference>
<dbReference type="SUPFAM" id="SSF54211">
    <property type="entry name" value="Ribosomal protein S5 domain 2-like"/>
    <property type="match status" value="1"/>
</dbReference>
<dbReference type="OrthoDB" id="9813771at2"/>
<sequence length="199" mass="22654">MSVSDTYFTISAPSEGLFKDKGSKFFGYAFPVTDEEEVKLYSEEIKKQHPKARHHCYAYRLGTDDLNFRANDDGEPSGSAGKPILNVLLSKNLRNVFVVVVRYFGGTLLGVPGLINAYKTATEEALAEAKLEEKTINETLQLSFDIAHMNDVMRIIKKHELNIISQDYTTQYILTIEVRLSLLEEVIREVEELRFVEVR</sequence>
<dbReference type="GO" id="GO:0006446">
    <property type="term" value="P:regulation of translational initiation"/>
    <property type="evidence" value="ECO:0007669"/>
    <property type="project" value="TreeGrafter"/>
</dbReference>
<dbReference type="AlphaFoldDB" id="A0A0P7BZN7"/>
<comment type="similarity">
    <text evidence="1">Belongs to the IMPACT family.</text>
</comment>
<accession>A0A0P7BZN7</accession>
<dbReference type="InterPro" id="IPR020569">
    <property type="entry name" value="UPF0029_Impact_CS"/>
</dbReference>
<dbReference type="Gene3D" id="3.30.230.30">
    <property type="entry name" value="Impact, N-terminal domain"/>
    <property type="match status" value="1"/>
</dbReference>
<name>A0A0P7BZN7_9BACT</name>
<dbReference type="GO" id="GO:0005737">
    <property type="term" value="C:cytoplasm"/>
    <property type="evidence" value="ECO:0007669"/>
    <property type="project" value="TreeGrafter"/>
</dbReference>
<evidence type="ECO:0000259" key="2">
    <source>
        <dbReference type="Pfam" id="PF01205"/>
    </source>
</evidence>
<dbReference type="PATRIC" id="fig|1605367.3.peg.415"/>
<organism evidence="3 4">
    <name type="scientific">Jiulongibacter sediminis</name>
    <dbReference type="NCBI Taxonomy" id="1605367"/>
    <lineage>
        <taxon>Bacteria</taxon>
        <taxon>Pseudomonadati</taxon>
        <taxon>Bacteroidota</taxon>
        <taxon>Cytophagia</taxon>
        <taxon>Cytophagales</taxon>
        <taxon>Leadbetterellaceae</taxon>
        <taxon>Jiulongibacter</taxon>
    </lineage>
</organism>
<proteinExistence type="inferred from homology"/>
<reference evidence="3 4" key="1">
    <citation type="submission" date="2015-07" db="EMBL/GenBank/DDBJ databases">
        <title>The draft genome sequence of Leadbetterella sp. JN14-9.</title>
        <authorList>
            <person name="Liu Y."/>
            <person name="Du J."/>
            <person name="Shao Z."/>
        </authorList>
    </citation>
    <scope>NUCLEOTIDE SEQUENCE [LARGE SCALE GENOMIC DNA]</scope>
    <source>
        <strain evidence="3 4">JN14-9</strain>
    </source>
</reference>
<evidence type="ECO:0000256" key="1">
    <source>
        <dbReference type="ARBA" id="ARBA00007665"/>
    </source>
</evidence>
<feature type="domain" description="Impact N-terminal" evidence="2">
    <location>
        <begin position="21"/>
        <end position="126"/>
    </location>
</feature>
<dbReference type="InterPro" id="IPR023582">
    <property type="entry name" value="Impact"/>
</dbReference>
<dbReference type="PANTHER" id="PTHR16301:SF20">
    <property type="entry name" value="IMPACT FAMILY MEMBER YIGZ"/>
    <property type="match status" value="1"/>
</dbReference>
<gene>
    <name evidence="3" type="ORF">AFM12_14985</name>
</gene>
<dbReference type="Gene3D" id="3.30.70.240">
    <property type="match status" value="1"/>
</dbReference>
<dbReference type="Proteomes" id="UP000050454">
    <property type="component" value="Unassembled WGS sequence"/>
</dbReference>
<dbReference type="RefSeq" id="WP_055149692.1">
    <property type="nucleotide sequence ID" value="NZ_JXSZ01000012.1"/>
</dbReference>
<dbReference type="InterPro" id="IPR036956">
    <property type="entry name" value="Impact_N_sf"/>
</dbReference>
<dbReference type="EMBL" id="LGTQ01000012">
    <property type="protein sequence ID" value="KPM47125.1"/>
    <property type="molecule type" value="Genomic_DNA"/>
</dbReference>
<dbReference type="STRING" id="1605367.AFM12_14985"/>
<dbReference type="InterPro" id="IPR020568">
    <property type="entry name" value="Ribosomal_Su5_D2-typ_SF"/>
</dbReference>
<dbReference type="Pfam" id="PF01205">
    <property type="entry name" value="Impact_N"/>
    <property type="match status" value="1"/>
</dbReference>
<dbReference type="InterPro" id="IPR001498">
    <property type="entry name" value="Impact_N"/>
</dbReference>
<evidence type="ECO:0000313" key="3">
    <source>
        <dbReference type="EMBL" id="KPM47125.1"/>
    </source>
</evidence>
<comment type="caution">
    <text evidence="3">The sequence shown here is derived from an EMBL/GenBank/DDBJ whole genome shotgun (WGS) entry which is preliminary data.</text>
</comment>
<keyword evidence="4" id="KW-1185">Reference proteome</keyword>
<dbReference type="PANTHER" id="PTHR16301">
    <property type="entry name" value="IMPACT-RELATED"/>
    <property type="match status" value="1"/>
</dbReference>
<evidence type="ECO:0000313" key="4">
    <source>
        <dbReference type="Proteomes" id="UP000050454"/>
    </source>
</evidence>